<evidence type="ECO:0000256" key="1">
    <source>
        <dbReference type="SAM" id="MobiDB-lite"/>
    </source>
</evidence>
<dbReference type="AlphaFoldDB" id="A0AAU3HZQ9"/>
<protein>
    <submittedName>
        <fullName evidence="3">Methyl-accepting chemotaxis protein</fullName>
    </submittedName>
</protein>
<evidence type="ECO:0000256" key="2">
    <source>
        <dbReference type="SAM" id="Phobius"/>
    </source>
</evidence>
<accession>A0AAU3HZQ9</accession>
<dbReference type="EMBL" id="CP109546">
    <property type="protein sequence ID" value="WTZ09891.1"/>
    <property type="molecule type" value="Genomic_DNA"/>
</dbReference>
<reference evidence="3" key="1">
    <citation type="submission" date="2022-10" db="EMBL/GenBank/DDBJ databases">
        <title>The complete genomes of actinobacterial strains from the NBC collection.</title>
        <authorList>
            <person name="Joergensen T.S."/>
            <person name="Alvarez Arevalo M."/>
            <person name="Sterndorff E.B."/>
            <person name="Faurdal D."/>
            <person name="Vuksanovic O."/>
            <person name="Mourched A.-S."/>
            <person name="Charusanti P."/>
            <person name="Shaw S."/>
            <person name="Blin K."/>
            <person name="Weber T."/>
        </authorList>
    </citation>
    <scope>NUCLEOTIDE SEQUENCE</scope>
    <source>
        <strain evidence="3">NBC_01393</strain>
    </source>
</reference>
<name>A0AAU3HZQ9_9ACTN</name>
<feature type="transmembrane region" description="Helical" evidence="2">
    <location>
        <begin position="137"/>
        <end position="157"/>
    </location>
</feature>
<keyword evidence="2" id="KW-0812">Transmembrane</keyword>
<proteinExistence type="predicted"/>
<organism evidence="3">
    <name type="scientific">Streptomyces sp. NBC_01393</name>
    <dbReference type="NCBI Taxonomy" id="2903851"/>
    <lineage>
        <taxon>Bacteria</taxon>
        <taxon>Bacillati</taxon>
        <taxon>Actinomycetota</taxon>
        <taxon>Actinomycetes</taxon>
        <taxon>Kitasatosporales</taxon>
        <taxon>Streptomycetaceae</taxon>
        <taxon>Streptomyces</taxon>
    </lineage>
</organism>
<keyword evidence="2" id="KW-0472">Membrane</keyword>
<evidence type="ECO:0000313" key="3">
    <source>
        <dbReference type="EMBL" id="WTZ09891.1"/>
    </source>
</evidence>
<feature type="transmembrane region" description="Helical" evidence="2">
    <location>
        <begin position="74"/>
        <end position="94"/>
    </location>
</feature>
<keyword evidence="2" id="KW-1133">Transmembrane helix</keyword>
<gene>
    <name evidence="3" type="ORF">OG699_18985</name>
</gene>
<sequence>MDRHVIAQSIEELAERPALGTRKEELTALAAALRKQDAHELDPWSELDLLTAYARPESLRAAGARDGDHPLWSYAEGVLGALVFVPLMLTWYGLTRASSAYGALTGADPRAASRPFLQLWQSGFEGHLTGAFTFGHVAMSATVAIALLFALVLVHGLRRSAVARREEDADRGREELMAALVPALTRAQLVLNRQRSSSPQRFAAELTEAAATLKRLGDKAVRVQKDLTSAASAVGDAVQGAERRLAGVDTSVKPLEIAVGRVEAAVSDGGAQVRKALDDVRDASGEVRLAVQGAGDRVEDSVTVLAASQRAYTTGIEVTSDISAQLLGRFDEVAEGTALAVEESQHAVRELNAQSGALRAVADEFARLVAELRADRQLRTDPAGRTGSAVGHTHGHSRSADAGHAPSADAGHAPAARPGTPVERAGPPASDPGRPGPRHPDPRREPPQSPPTSLTEAR</sequence>
<feature type="compositionally biased region" description="Low complexity" evidence="1">
    <location>
        <begin position="400"/>
        <end position="416"/>
    </location>
</feature>
<feature type="region of interest" description="Disordered" evidence="1">
    <location>
        <begin position="379"/>
        <end position="458"/>
    </location>
</feature>